<sequence length="100" mass="11725">MGQRERDREVGIDKEERKKGKDNDKRERLPTQNLRQIKVILKQSDDGSPVSLTINLLKLYTFVNYPVRTSGSLPARNADPYLIVEHPQQQRRENQNIRVQ</sequence>
<dbReference type="EMBL" id="JANQDX010000012">
    <property type="protein sequence ID" value="KAL0915188.1"/>
    <property type="molecule type" value="Genomic_DNA"/>
</dbReference>
<protein>
    <submittedName>
        <fullName evidence="2">Uncharacterized protein</fullName>
    </submittedName>
</protein>
<dbReference type="AlphaFoldDB" id="A0ABD0URJ4"/>
<comment type="caution">
    <text evidence="2">The sequence shown here is derived from an EMBL/GenBank/DDBJ whole genome shotgun (WGS) entry which is preliminary data.</text>
</comment>
<reference evidence="2 3" key="1">
    <citation type="journal article" date="2024" name="Plant Biotechnol. J.">
        <title>Dendrobium thyrsiflorum genome and its molecular insights into genes involved in important horticultural traits.</title>
        <authorList>
            <person name="Chen B."/>
            <person name="Wang J.Y."/>
            <person name="Zheng P.J."/>
            <person name="Li K.L."/>
            <person name="Liang Y.M."/>
            <person name="Chen X.F."/>
            <person name="Zhang C."/>
            <person name="Zhao X."/>
            <person name="He X."/>
            <person name="Zhang G.Q."/>
            <person name="Liu Z.J."/>
            <person name="Xu Q."/>
        </authorList>
    </citation>
    <scope>NUCLEOTIDE SEQUENCE [LARGE SCALE GENOMIC DNA]</scope>
    <source>
        <strain evidence="2">GZMU011</strain>
    </source>
</reference>
<name>A0ABD0URJ4_DENTH</name>
<evidence type="ECO:0000313" key="3">
    <source>
        <dbReference type="Proteomes" id="UP001552299"/>
    </source>
</evidence>
<gene>
    <name evidence="2" type="ORF">M5K25_015588</name>
</gene>
<dbReference type="Proteomes" id="UP001552299">
    <property type="component" value="Unassembled WGS sequence"/>
</dbReference>
<organism evidence="2 3">
    <name type="scientific">Dendrobium thyrsiflorum</name>
    <name type="common">Pinecone-like raceme dendrobium</name>
    <name type="synonym">Orchid</name>
    <dbReference type="NCBI Taxonomy" id="117978"/>
    <lineage>
        <taxon>Eukaryota</taxon>
        <taxon>Viridiplantae</taxon>
        <taxon>Streptophyta</taxon>
        <taxon>Embryophyta</taxon>
        <taxon>Tracheophyta</taxon>
        <taxon>Spermatophyta</taxon>
        <taxon>Magnoliopsida</taxon>
        <taxon>Liliopsida</taxon>
        <taxon>Asparagales</taxon>
        <taxon>Orchidaceae</taxon>
        <taxon>Epidendroideae</taxon>
        <taxon>Malaxideae</taxon>
        <taxon>Dendrobiinae</taxon>
        <taxon>Dendrobium</taxon>
    </lineage>
</organism>
<evidence type="ECO:0000256" key="1">
    <source>
        <dbReference type="SAM" id="MobiDB-lite"/>
    </source>
</evidence>
<feature type="region of interest" description="Disordered" evidence="1">
    <location>
        <begin position="1"/>
        <end position="30"/>
    </location>
</feature>
<proteinExistence type="predicted"/>
<evidence type="ECO:0000313" key="2">
    <source>
        <dbReference type="EMBL" id="KAL0915188.1"/>
    </source>
</evidence>
<accession>A0ABD0URJ4</accession>
<feature type="compositionally biased region" description="Basic and acidic residues" evidence="1">
    <location>
        <begin position="1"/>
        <end position="29"/>
    </location>
</feature>
<keyword evidence="3" id="KW-1185">Reference proteome</keyword>